<evidence type="ECO:0000313" key="7">
    <source>
        <dbReference type="EMBL" id="GFP80171.1"/>
    </source>
</evidence>
<protein>
    <submittedName>
        <fullName evidence="7">Uncharacterized protein</fullName>
    </submittedName>
</protein>
<evidence type="ECO:0000256" key="6">
    <source>
        <dbReference type="SAM" id="Phobius"/>
    </source>
</evidence>
<dbReference type="Pfam" id="PF05633">
    <property type="entry name" value="ROH1-like"/>
    <property type="match status" value="2"/>
</dbReference>
<evidence type="ECO:0000256" key="4">
    <source>
        <dbReference type="ARBA" id="ARBA00023136"/>
    </source>
</evidence>
<comment type="caution">
    <text evidence="7">The sequence shown here is derived from an EMBL/GenBank/DDBJ whole genome shotgun (WGS) entry which is preliminary data.</text>
</comment>
<proteinExistence type="inferred from homology"/>
<dbReference type="Proteomes" id="UP000653305">
    <property type="component" value="Unassembled WGS sequence"/>
</dbReference>
<reference evidence="7" key="1">
    <citation type="submission" date="2020-07" db="EMBL/GenBank/DDBJ databases">
        <title>Ethylene signaling mediates host invasion by parasitic plants.</title>
        <authorList>
            <person name="Yoshida S."/>
        </authorList>
    </citation>
    <scope>NUCLEOTIDE SEQUENCE</scope>
    <source>
        <strain evidence="7">Okayama</strain>
    </source>
</reference>
<evidence type="ECO:0000256" key="3">
    <source>
        <dbReference type="ARBA" id="ARBA00022989"/>
    </source>
</evidence>
<comment type="subcellular location">
    <subcellularLocation>
        <location evidence="1">Membrane</location>
        <topology evidence="1">Single-pass membrane protein</topology>
    </subcellularLocation>
</comment>
<organism evidence="7 8">
    <name type="scientific">Phtheirospermum japonicum</name>
    <dbReference type="NCBI Taxonomy" id="374723"/>
    <lineage>
        <taxon>Eukaryota</taxon>
        <taxon>Viridiplantae</taxon>
        <taxon>Streptophyta</taxon>
        <taxon>Embryophyta</taxon>
        <taxon>Tracheophyta</taxon>
        <taxon>Spermatophyta</taxon>
        <taxon>Magnoliopsida</taxon>
        <taxon>eudicotyledons</taxon>
        <taxon>Gunneridae</taxon>
        <taxon>Pentapetalae</taxon>
        <taxon>asterids</taxon>
        <taxon>lamiids</taxon>
        <taxon>Lamiales</taxon>
        <taxon>Orobanchaceae</taxon>
        <taxon>Orobanchaceae incertae sedis</taxon>
        <taxon>Phtheirospermum</taxon>
    </lineage>
</organism>
<dbReference type="OrthoDB" id="1878996at2759"/>
<dbReference type="InterPro" id="IPR008511">
    <property type="entry name" value="ROH1-like"/>
</dbReference>
<dbReference type="GO" id="GO:0016020">
    <property type="term" value="C:membrane"/>
    <property type="evidence" value="ECO:0007669"/>
    <property type="project" value="UniProtKB-SubCell"/>
</dbReference>
<accession>A0A830BDK7</accession>
<dbReference type="EMBL" id="BMAC01000016">
    <property type="protein sequence ID" value="GFP80171.1"/>
    <property type="molecule type" value="Genomic_DNA"/>
</dbReference>
<comment type="similarity">
    <text evidence="5">Belongs to the ROH1 family.</text>
</comment>
<keyword evidence="2 6" id="KW-0812">Transmembrane</keyword>
<sequence length="258" mass="29253">MDPTHETNAHHESESESFQRRVADRFLDLSSAAAADLLSIPWLEKLLESFLSCQDDFNAIVSNNRVALNKPPMDRHVSDFFERSVKALDVCNAIRDGIEQIRQLQKQSEIVLCALDNNNQRSIGEGQFRRAKKANNNNNNSNNSNAQKSLGHFRSLSWSVSRTWSAAKQLQAISYNLVGPRANEITSTNGLNLVVFTMSYVLFFVMWALVAAIPCQDRGLHLSHFNESKKRDRRNACGLLKEMYEIEKCARHLNEVAD</sequence>
<evidence type="ECO:0000256" key="2">
    <source>
        <dbReference type="ARBA" id="ARBA00022692"/>
    </source>
</evidence>
<feature type="transmembrane region" description="Helical" evidence="6">
    <location>
        <begin position="190"/>
        <end position="213"/>
    </location>
</feature>
<evidence type="ECO:0000256" key="5">
    <source>
        <dbReference type="ARBA" id="ARBA00035114"/>
    </source>
</evidence>
<evidence type="ECO:0000256" key="1">
    <source>
        <dbReference type="ARBA" id="ARBA00004167"/>
    </source>
</evidence>
<keyword evidence="8" id="KW-1185">Reference proteome</keyword>
<name>A0A830BDK7_9LAMI</name>
<dbReference type="AlphaFoldDB" id="A0A830BDK7"/>
<keyword evidence="3 6" id="KW-1133">Transmembrane helix</keyword>
<gene>
    <name evidence="7" type="ORF">PHJA_000160500</name>
</gene>
<evidence type="ECO:0000313" key="8">
    <source>
        <dbReference type="Proteomes" id="UP000653305"/>
    </source>
</evidence>
<dbReference type="PANTHER" id="PTHR31509">
    <property type="entry name" value="BPS1-LIKE PROTEIN"/>
    <property type="match status" value="1"/>
</dbReference>
<keyword evidence="4 6" id="KW-0472">Membrane</keyword>